<comment type="caution">
    <text evidence="3">The sequence shown here is derived from an EMBL/GenBank/DDBJ whole genome shotgun (WGS) entry which is preliminary data.</text>
</comment>
<evidence type="ECO:0000313" key="4">
    <source>
        <dbReference type="Proteomes" id="UP001152876"/>
    </source>
</evidence>
<name>A0A9X4SDX1_9BURK</name>
<reference evidence="3" key="1">
    <citation type="submission" date="2013-01" db="EMBL/GenBank/DDBJ databases">
        <title>Genome draft of Hydrogenophaga taeniospiralis 2K1.</title>
        <authorList>
            <person name="Gomila M."/>
            <person name="Lalucat J."/>
        </authorList>
    </citation>
    <scope>NUCLEOTIDE SEQUENCE</scope>
    <source>
        <strain evidence="3">CCUG 15921</strain>
    </source>
</reference>
<gene>
    <name evidence="3" type="ORF">H010_04612</name>
</gene>
<dbReference type="AlphaFoldDB" id="A0A9X4SDX1"/>
<evidence type="ECO:0000256" key="1">
    <source>
        <dbReference type="ARBA" id="ARBA00008027"/>
    </source>
</evidence>
<organism evidence="3 4">
    <name type="scientific">Hydrogenophaga taeniospiralis CCUG 15921</name>
    <dbReference type="NCBI Taxonomy" id="1281780"/>
    <lineage>
        <taxon>Bacteria</taxon>
        <taxon>Pseudomonadati</taxon>
        <taxon>Pseudomonadota</taxon>
        <taxon>Betaproteobacteria</taxon>
        <taxon>Burkholderiales</taxon>
        <taxon>Comamonadaceae</taxon>
        <taxon>Hydrogenophaga</taxon>
    </lineage>
</organism>
<proteinExistence type="inferred from homology"/>
<comment type="similarity">
    <text evidence="1">Belongs to the NifZ family.</text>
</comment>
<evidence type="ECO:0000313" key="3">
    <source>
        <dbReference type="EMBL" id="MDG5974521.1"/>
    </source>
</evidence>
<dbReference type="OrthoDB" id="8563538at2"/>
<dbReference type="Pfam" id="PF04319">
    <property type="entry name" value="NifZ"/>
    <property type="match status" value="1"/>
</dbReference>
<keyword evidence="4" id="KW-1185">Reference proteome</keyword>
<dbReference type="GO" id="GO:0009399">
    <property type="term" value="P:nitrogen fixation"/>
    <property type="evidence" value="ECO:0007669"/>
    <property type="project" value="InterPro"/>
</dbReference>
<dbReference type="EMBL" id="AOGK01000003">
    <property type="protein sequence ID" value="MDG5974521.1"/>
    <property type="molecule type" value="Genomic_DNA"/>
</dbReference>
<dbReference type="RefSeq" id="WP_068173345.1">
    <property type="nucleotide sequence ID" value="NZ_AOGK01000003.1"/>
</dbReference>
<sequence length="92" mass="9850">MNGIEPRTPLYAWGQHVVALDDLLNDGSHPERAVDALLAPRGAVGMVVNVGHATEVNEPVYLVEFDGCVVGCLELEIVATPDGWRPETDEAA</sequence>
<dbReference type="InterPro" id="IPR007415">
    <property type="entry name" value="Nitrogenase_MoFe_mat_NifZ"/>
</dbReference>
<dbReference type="Proteomes" id="UP001152876">
    <property type="component" value="Unassembled WGS sequence"/>
</dbReference>
<keyword evidence="2" id="KW-0535">Nitrogen fixation</keyword>
<accession>A0A9X4SDX1</accession>
<evidence type="ECO:0000256" key="2">
    <source>
        <dbReference type="ARBA" id="ARBA00023231"/>
    </source>
</evidence>
<protein>
    <submittedName>
        <fullName evidence="3">NifZ family protein</fullName>
    </submittedName>
</protein>